<feature type="compositionally biased region" description="Polar residues" evidence="6">
    <location>
        <begin position="420"/>
        <end position="434"/>
    </location>
</feature>
<keyword evidence="5" id="KW-0234">DNA repair</keyword>
<organism evidence="8 9">
    <name type="scientific">Quillaja saponaria</name>
    <name type="common">Soap bark tree</name>
    <dbReference type="NCBI Taxonomy" id="32244"/>
    <lineage>
        <taxon>Eukaryota</taxon>
        <taxon>Viridiplantae</taxon>
        <taxon>Streptophyta</taxon>
        <taxon>Embryophyta</taxon>
        <taxon>Tracheophyta</taxon>
        <taxon>Spermatophyta</taxon>
        <taxon>Magnoliopsida</taxon>
        <taxon>eudicotyledons</taxon>
        <taxon>Gunneridae</taxon>
        <taxon>Pentapetalae</taxon>
        <taxon>rosids</taxon>
        <taxon>fabids</taxon>
        <taxon>Fabales</taxon>
        <taxon>Quillajaceae</taxon>
        <taxon>Quillaja</taxon>
    </lineage>
</organism>
<evidence type="ECO:0000256" key="4">
    <source>
        <dbReference type="ARBA" id="ARBA00023172"/>
    </source>
</evidence>
<dbReference type="Pfam" id="PF00634">
    <property type="entry name" value="BRCA2"/>
    <property type="match status" value="3"/>
</dbReference>
<dbReference type="SMART" id="SM01341">
    <property type="entry name" value="Tower"/>
    <property type="match status" value="1"/>
</dbReference>
<dbReference type="Pfam" id="PF09169">
    <property type="entry name" value="BRCA-2_helical"/>
    <property type="match status" value="1"/>
</dbReference>
<dbReference type="CDD" id="cd04493">
    <property type="entry name" value="BRCA2DBD_OB1"/>
    <property type="match status" value="1"/>
</dbReference>
<evidence type="ECO:0000256" key="2">
    <source>
        <dbReference type="ARBA" id="ARBA00022763"/>
    </source>
</evidence>
<dbReference type="GO" id="GO:0003677">
    <property type="term" value="F:DNA binding"/>
    <property type="evidence" value="ECO:0007669"/>
    <property type="project" value="UniProtKB-KW"/>
</dbReference>
<dbReference type="InterPro" id="IPR015525">
    <property type="entry name" value="BRCA2"/>
</dbReference>
<evidence type="ECO:0000313" key="9">
    <source>
        <dbReference type="Proteomes" id="UP001163823"/>
    </source>
</evidence>
<dbReference type="SUPFAM" id="SSF81878">
    <property type="entry name" value="BRCA2 tower domain"/>
    <property type="match status" value="1"/>
</dbReference>
<sequence length="1167" mass="129492">MSTWQIFTNDENNFQWEISNRCFEIRPDDALNATQYNSPDSSSRLPSMADLLLQGCSKLQQNHSETVGGSPMFRTGLGKSVAVKQASMAKALSVLGEDASDDAGCSMLQENCNEIVGYSPMFRTGLGKSVALKQSSIAKALSVLGEDAPSNGGQEQAGDNGFGLPNSLFKTGSGKMVNISSNGLIKAKSLLELEEDDDDSNFQSLRQSRKLHNNDEPYRWHHLSHKQINEGVNSHGIHPIHSLMPNTCLMDGRLKNDANQSVDQQELHNLTLRQPPIKFHTAGGRSVSVSNDALQRARSLLGDPELGGFFDEGDGVGSALSFPKEGRSNNASSDEGTDHHTPFSNQNTEKGKHMLKIFTSPLRSAANQLQFSAKSVTISSGSNLIKKFDAVEHENDYGLKSSMPNQQKPYRNHMPETIIDNSLDNGTNSRTSLLGRSPGRTLVDISNTMNMNNTNNGQLAAEKRRLGKGTSISPFKRPRTYKSSTPLNQDIAVLPTGFSTPSSQNPFSKRKVSTRYPFQLPRMYMREFFAMPLAEEKMLKHFPDQVRQIKSANAQKYMFSDGPGSNGMGPEAFFHALVQCGASTRFASKEWVTNHYKWIVWKLACYERCYPASSAGKILTVSNMLEELKYRYEREVNHGHHSAIKRILEGDASPSSMMILCISSIHTDCDTNTGTSPEVLNGTEPTDAIKVELTDGWYSLFAILDVPLSKQLAAGRLFVGQKLRIWGAGLCGWVEPVSPFEVSKTVSLKLHINGTYRAHWAERLGFCKCVGPPLAFRCIKSNGGVVPRTLARITRIYPILYKERLSNGGSVVRSERMETKIMQLYNHRCSIIAEGIIAEFQRERGSLIYNDSDSEEGAKIFKMLETAAEPEILMADMSPEQLSSFSAYQAKLEATRLSDVERSVVKALNDAGLKDRDVTPFMRVRVVGLSSKSCQEQDKHKEGLITVWNPTEKQRHELVEGQAYAITGLIPSSCDSDILYLQTKGSSTKWQPLSPKESEQFKPFFSHRKSVSLACLGDIPLSSEFDIAAYVVHVGEVYTTSHQKKQWVFVTDESISGLHSEELYNSLLAISFCSPATDDYSFAPINYNLPGSTVGFCNLIKRPKDHMNHIWVAEATERSTYFLNFDSPHCSHLRNTANSTKRWACISGSTIDKIREKVLFIIGDNKG</sequence>
<dbReference type="InterPro" id="IPR002093">
    <property type="entry name" value="BRCA2_repeat"/>
</dbReference>
<dbReference type="SUPFAM" id="SSF81872">
    <property type="entry name" value="BRCA2 helical domain"/>
    <property type="match status" value="1"/>
</dbReference>
<dbReference type="EMBL" id="JARAOO010000007">
    <property type="protein sequence ID" value="KAJ7961167.1"/>
    <property type="molecule type" value="Genomic_DNA"/>
</dbReference>
<evidence type="ECO:0000313" key="8">
    <source>
        <dbReference type="EMBL" id="KAJ7961167.1"/>
    </source>
</evidence>
<dbReference type="InterPro" id="IPR015252">
    <property type="entry name" value="BRCA2_hlx"/>
</dbReference>
<keyword evidence="2" id="KW-0227">DNA damage</keyword>
<evidence type="ECO:0000256" key="3">
    <source>
        <dbReference type="ARBA" id="ARBA00023125"/>
    </source>
</evidence>
<protein>
    <submittedName>
        <fullName evidence="8">Protein BREAST CANCER SUSCEPTIBILITY 2 B like</fullName>
    </submittedName>
</protein>
<dbReference type="FunFam" id="2.40.50.140:FF:000262">
    <property type="entry name" value="Protein BREAST CANCER SUSCEPTIBILITY 2 homolog B"/>
    <property type="match status" value="1"/>
</dbReference>
<reference evidence="8" key="1">
    <citation type="journal article" date="2023" name="Science">
        <title>Elucidation of the pathway for biosynthesis of saponin adjuvants from the soapbark tree.</title>
        <authorList>
            <person name="Reed J."/>
            <person name="Orme A."/>
            <person name="El-Demerdash A."/>
            <person name="Owen C."/>
            <person name="Martin L.B.B."/>
            <person name="Misra R.C."/>
            <person name="Kikuchi S."/>
            <person name="Rejzek M."/>
            <person name="Martin A.C."/>
            <person name="Harkess A."/>
            <person name="Leebens-Mack J."/>
            <person name="Louveau T."/>
            <person name="Stephenson M.J."/>
            <person name="Osbourn A."/>
        </authorList>
    </citation>
    <scope>NUCLEOTIDE SEQUENCE</scope>
    <source>
        <strain evidence="8">S10</strain>
    </source>
</reference>
<dbReference type="InterPro" id="IPR036315">
    <property type="entry name" value="BRCA2_hlx_sf"/>
</dbReference>
<dbReference type="PANTHER" id="PTHR11289">
    <property type="entry name" value="BREAST CANCER TYPE 2 SUSCEPTIBILITY PROTEIN BRCA2"/>
    <property type="match status" value="1"/>
</dbReference>
<accession>A0AAD7PN01</accession>
<keyword evidence="3" id="KW-0238">DNA-binding</keyword>
<feature type="region of interest" description="Disordered" evidence="6">
    <location>
        <begin position="317"/>
        <end position="350"/>
    </location>
</feature>
<dbReference type="Pfam" id="PF09103">
    <property type="entry name" value="BRCA-2_OB1"/>
    <property type="match status" value="1"/>
</dbReference>
<dbReference type="GO" id="GO:0000724">
    <property type="term" value="P:double-strand break repair via homologous recombination"/>
    <property type="evidence" value="ECO:0007669"/>
    <property type="project" value="InterPro"/>
</dbReference>
<keyword evidence="1" id="KW-0677">Repeat</keyword>
<dbReference type="PANTHER" id="PTHR11289:SF0">
    <property type="entry name" value="BREAST CANCER TYPE 2 SUSCEPTIBILITY PROTEIN"/>
    <property type="match status" value="1"/>
</dbReference>
<evidence type="ECO:0000259" key="7">
    <source>
        <dbReference type="SMART" id="SM01341"/>
    </source>
</evidence>
<feature type="region of interest" description="Disordered" evidence="6">
    <location>
        <begin position="420"/>
        <end position="440"/>
    </location>
</feature>
<dbReference type="InterPro" id="IPR015187">
    <property type="entry name" value="BRCA2_OB_1"/>
</dbReference>
<dbReference type="SUPFAM" id="SSF50249">
    <property type="entry name" value="Nucleic acid-binding proteins"/>
    <property type="match status" value="3"/>
</dbReference>
<dbReference type="Proteomes" id="UP001163823">
    <property type="component" value="Chromosome 7"/>
</dbReference>
<dbReference type="KEGG" id="qsa:O6P43_016544"/>
<evidence type="ECO:0000256" key="1">
    <source>
        <dbReference type="ARBA" id="ARBA00022737"/>
    </source>
</evidence>
<dbReference type="Gene3D" id="2.40.50.140">
    <property type="entry name" value="Nucleic acid-binding proteins"/>
    <property type="match status" value="4"/>
</dbReference>
<comment type="caution">
    <text evidence="8">The sequence shown here is derived from an EMBL/GenBank/DDBJ whole genome shotgun (WGS) entry which is preliminary data.</text>
</comment>
<name>A0AAD7PN01_QUISA</name>
<dbReference type="PROSITE" id="PS50138">
    <property type="entry name" value="BRCA2_REPEAT"/>
    <property type="match status" value="2"/>
</dbReference>
<dbReference type="InterPro" id="IPR012340">
    <property type="entry name" value="NA-bd_OB-fold"/>
</dbReference>
<dbReference type="AlphaFoldDB" id="A0AAD7PN01"/>
<evidence type="ECO:0000256" key="5">
    <source>
        <dbReference type="ARBA" id="ARBA00023204"/>
    </source>
</evidence>
<keyword evidence="9" id="KW-1185">Reference proteome</keyword>
<dbReference type="InterPro" id="IPR015205">
    <property type="entry name" value="Tower_dom"/>
</dbReference>
<dbReference type="GO" id="GO:0006355">
    <property type="term" value="P:regulation of DNA-templated transcription"/>
    <property type="evidence" value="ECO:0007669"/>
    <property type="project" value="TreeGrafter"/>
</dbReference>
<gene>
    <name evidence="8" type="ORF">O6P43_016544</name>
</gene>
<proteinExistence type="predicted"/>
<evidence type="ECO:0000256" key="6">
    <source>
        <dbReference type="SAM" id="MobiDB-lite"/>
    </source>
</evidence>
<feature type="domain" description="Tower" evidence="7">
    <location>
        <begin position="802"/>
        <end position="843"/>
    </location>
</feature>
<keyword evidence="4" id="KW-0233">DNA recombination</keyword>